<feature type="compositionally biased region" description="Acidic residues" evidence="1">
    <location>
        <begin position="112"/>
        <end position="140"/>
    </location>
</feature>
<keyword evidence="3" id="KW-1185">Reference proteome</keyword>
<dbReference type="Proteomes" id="UP000593577">
    <property type="component" value="Unassembled WGS sequence"/>
</dbReference>
<reference evidence="2 3" key="1">
    <citation type="journal article" date="2019" name="Genome Biol. Evol.">
        <title>Insights into the evolution of the New World diploid cottons (Gossypium, subgenus Houzingenia) based on genome sequencing.</title>
        <authorList>
            <person name="Grover C.E."/>
            <person name="Arick M.A. 2nd"/>
            <person name="Thrash A."/>
            <person name="Conover J.L."/>
            <person name="Sanders W.S."/>
            <person name="Peterson D.G."/>
            <person name="Frelichowski J.E."/>
            <person name="Scheffler J.A."/>
            <person name="Scheffler B.E."/>
            <person name="Wendel J.F."/>
        </authorList>
    </citation>
    <scope>NUCLEOTIDE SEQUENCE [LARGE SCALE GENOMIC DNA]</scope>
    <source>
        <strain evidence="2">185</strain>
        <tissue evidence="2">Leaf</tissue>
    </source>
</reference>
<comment type="caution">
    <text evidence="2">The sequence shown here is derived from an EMBL/GenBank/DDBJ whole genome shotgun (WGS) entry which is preliminary data.</text>
</comment>
<accession>A0A7J8X5U9</accession>
<gene>
    <name evidence="2" type="ORF">Goari_024342</name>
</gene>
<evidence type="ECO:0000256" key="1">
    <source>
        <dbReference type="SAM" id="MobiDB-lite"/>
    </source>
</evidence>
<name>A0A7J8X5U9_GOSAI</name>
<dbReference type="AlphaFoldDB" id="A0A7J8X5U9"/>
<evidence type="ECO:0000313" key="2">
    <source>
        <dbReference type="EMBL" id="MBA0682641.1"/>
    </source>
</evidence>
<proteinExistence type="predicted"/>
<organism evidence="2 3">
    <name type="scientific">Gossypium aridum</name>
    <name type="common">American cotton</name>
    <name type="synonym">Erioxylum aridum</name>
    <dbReference type="NCBI Taxonomy" id="34290"/>
    <lineage>
        <taxon>Eukaryota</taxon>
        <taxon>Viridiplantae</taxon>
        <taxon>Streptophyta</taxon>
        <taxon>Embryophyta</taxon>
        <taxon>Tracheophyta</taxon>
        <taxon>Spermatophyta</taxon>
        <taxon>Magnoliopsida</taxon>
        <taxon>eudicotyledons</taxon>
        <taxon>Gunneridae</taxon>
        <taxon>Pentapetalae</taxon>
        <taxon>rosids</taxon>
        <taxon>malvids</taxon>
        <taxon>Malvales</taxon>
        <taxon>Malvaceae</taxon>
        <taxon>Malvoideae</taxon>
        <taxon>Gossypium</taxon>
    </lineage>
</organism>
<protein>
    <submittedName>
        <fullName evidence="2">Uncharacterized protein</fullName>
    </submittedName>
</protein>
<sequence>MESIPTCEPFLSTDTVAADDYLTWFKAINKLYLLPPETLARLEAVTSSSNFPKLKVEMIFLELQGKTFIQEHGFEPSMILCKEIWPLVQHYRWEHFCVPLGKPYQVEKQGNEEGEDSEDEEVEKEEDEMEQDSQEEEDED</sequence>
<evidence type="ECO:0000313" key="3">
    <source>
        <dbReference type="Proteomes" id="UP000593577"/>
    </source>
</evidence>
<feature type="region of interest" description="Disordered" evidence="1">
    <location>
        <begin position="104"/>
        <end position="140"/>
    </location>
</feature>
<dbReference type="EMBL" id="JABFAA010000005">
    <property type="protein sequence ID" value="MBA0682641.1"/>
    <property type="molecule type" value="Genomic_DNA"/>
</dbReference>